<dbReference type="InterPro" id="IPR014752">
    <property type="entry name" value="Arrestin-like_C"/>
</dbReference>
<reference evidence="18" key="1">
    <citation type="submission" date="2013-08" db="EMBL/GenBank/DDBJ databases">
        <title>Gene expansion shapes genome architecture in the human pathogen Lichtheimia corymbifera: an evolutionary genomics analysis in the ancient terrestrial Mucorales (Mucoromycotina).</title>
        <authorList>
            <person name="Schwartze V.U."/>
            <person name="Winter S."/>
            <person name="Shelest E."/>
            <person name="Marcet-Houben M."/>
            <person name="Horn F."/>
            <person name="Wehner S."/>
            <person name="Hoffmann K."/>
            <person name="Riege K."/>
            <person name="Sammeth M."/>
            <person name="Nowrousian M."/>
            <person name="Valiante V."/>
            <person name="Linde J."/>
            <person name="Jacobsen I.D."/>
            <person name="Marz M."/>
            <person name="Brakhage A.A."/>
            <person name="Gabaldon T."/>
            <person name="Bocker S."/>
            <person name="Voigt K."/>
        </authorList>
    </citation>
    <scope>NUCLEOTIDE SEQUENCE [LARGE SCALE GENOMIC DNA]</scope>
    <source>
        <strain evidence="18">FSU 9682</strain>
    </source>
</reference>
<dbReference type="Pfam" id="PF03730">
    <property type="entry name" value="Ku_C"/>
    <property type="match status" value="1"/>
</dbReference>
<dbReference type="InterPro" id="IPR005160">
    <property type="entry name" value="Ku_C"/>
</dbReference>
<accession>A0A068S816</accession>
<dbReference type="Proteomes" id="UP000027586">
    <property type="component" value="Unassembled WGS sequence"/>
</dbReference>
<feature type="compositionally biased region" description="Low complexity" evidence="16">
    <location>
        <begin position="975"/>
        <end position="997"/>
    </location>
</feature>
<dbReference type="NCBIfam" id="TIGR00578">
    <property type="entry name" value="ku70"/>
    <property type="match status" value="1"/>
</dbReference>
<dbReference type="SUPFAM" id="SSF81296">
    <property type="entry name" value="E set domains"/>
    <property type="match status" value="1"/>
</dbReference>
<evidence type="ECO:0000256" key="15">
    <source>
        <dbReference type="ARBA" id="ARBA00031811"/>
    </source>
</evidence>
<dbReference type="GO" id="GO:0006303">
    <property type="term" value="P:double-strand break repair via nonhomologous end joining"/>
    <property type="evidence" value="ECO:0007669"/>
    <property type="project" value="InterPro"/>
</dbReference>
<evidence type="ECO:0000256" key="13">
    <source>
        <dbReference type="ARBA" id="ARBA00023204"/>
    </source>
</evidence>
<evidence type="ECO:0000256" key="1">
    <source>
        <dbReference type="ARBA" id="ARBA00004123"/>
    </source>
</evidence>
<feature type="region of interest" description="Disordered" evidence="16">
    <location>
        <begin position="968"/>
        <end position="1017"/>
    </location>
</feature>
<evidence type="ECO:0000256" key="11">
    <source>
        <dbReference type="ARBA" id="ARBA00023125"/>
    </source>
</evidence>
<dbReference type="Pfam" id="PF00339">
    <property type="entry name" value="Arrestin_N"/>
    <property type="match status" value="1"/>
</dbReference>
<organism evidence="18 19">
    <name type="scientific">Lichtheimia corymbifera JMRC:FSU:9682</name>
    <dbReference type="NCBI Taxonomy" id="1263082"/>
    <lineage>
        <taxon>Eukaryota</taxon>
        <taxon>Fungi</taxon>
        <taxon>Fungi incertae sedis</taxon>
        <taxon>Mucoromycota</taxon>
        <taxon>Mucoromycotina</taxon>
        <taxon>Mucoromycetes</taxon>
        <taxon>Mucorales</taxon>
        <taxon>Lichtheimiaceae</taxon>
        <taxon>Lichtheimia</taxon>
    </lineage>
</organism>
<evidence type="ECO:0000256" key="10">
    <source>
        <dbReference type="ARBA" id="ARBA00022895"/>
    </source>
</evidence>
<dbReference type="GO" id="GO:0000723">
    <property type="term" value="P:telomere maintenance"/>
    <property type="evidence" value="ECO:0007669"/>
    <property type="project" value="InterPro"/>
</dbReference>
<dbReference type="GO" id="GO:0003684">
    <property type="term" value="F:damaged DNA binding"/>
    <property type="evidence" value="ECO:0007669"/>
    <property type="project" value="InterPro"/>
</dbReference>
<dbReference type="SMART" id="SM00559">
    <property type="entry name" value="Ku78"/>
    <property type="match status" value="1"/>
</dbReference>
<keyword evidence="14" id="KW-0539">Nucleus</keyword>
<dbReference type="AlphaFoldDB" id="A0A068S816"/>
<evidence type="ECO:0000256" key="5">
    <source>
        <dbReference type="ARBA" id="ARBA00022741"/>
    </source>
</evidence>
<comment type="similarity">
    <text evidence="3">Belongs to the ku70 family.</text>
</comment>
<evidence type="ECO:0000256" key="4">
    <source>
        <dbReference type="ARBA" id="ARBA00021796"/>
    </source>
</evidence>
<gene>
    <name evidence="18" type="ORF">LCOR_08834.1</name>
</gene>
<dbReference type="Pfam" id="PF03731">
    <property type="entry name" value="Ku_N"/>
    <property type="match status" value="1"/>
</dbReference>
<dbReference type="PANTHER" id="PTHR12604:SF2">
    <property type="entry name" value="X-RAY REPAIR CROSS-COMPLEMENTING PROTEIN 6"/>
    <property type="match status" value="1"/>
</dbReference>
<keyword evidence="19" id="KW-1185">Reference proteome</keyword>
<dbReference type="InterPro" id="IPR016194">
    <property type="entry name" value="SPOC-like_C_dom_sf"/>
</dbReference>
<dbReference type="GO" id="GO:0000781">
    <property type="term" value="C:chromosome, telomeric region"/>
    <property type="evidence" value="ECO:0007669"/>
    <property type="project" value="UniProtKB-SubCell"/>
</dbReference>
<evidence type="ECO:0000256" key="14">
    <source>
        <dbReference type="ARBA" id="ARBA00023242"/>
    </source>
</evidence>
<dbReference type="GO" id="GO:0003690">
    <property type="term" value="F:double-stranded DNA binding"/>
    <property type="evidence" value="ECO:0007669"/>
    <property type="project" value="TreeGrafter"/>
</dbReference>
<dbReference type="CDD" id="cd00788">
    <property type="entry name" value="KU70"/>
    <property type="match status" value="1"/>
</dbReference>
<dbReference type="VEuPathDB" id="FungiDB:LCOR_08834.1"/>
<dbReference type="InterPro" id="IPR036465">
    <property type="entry name" value="vWFA_dom_sf"/>
</dbReference>
<evidence type="ECO:0000256" key="8">
    <source>
        <dbReference type="ARBA" id="ARBA00022806"/>
    </source>
</evidence>
<dbReference type="GO" id="GO:0005524">
    <property type="term" value="F:ATP binding"/>
    <property type="evidence" value="ECO:0007669"/>
    <property type="project" value="UniProtKB-KW"/>
</dbReference>
<keyword evidence="9" id="KW-0067">ATP-binding</keyword>
<dbReference type="GO" id="GO:0043564">
    <property type="term" value="C:Ku70:Ku80 complex"/>
    <property type="evidence" value="ECO:0007669"/>
    <property type="project" value="InterPro"/>
</dbReference>
<proteinExistence type="inferred from homology"/>
<dbReference type="InterPro" id="IPR047087">
    <property type="entry name" value="KU70_core_dom"/>
</dbReference>
<evidence type="ECO:0000256" key="6">
    <source>
        <dbReference type="ARBA" id="ARBA00022763"/>
    </source>
</evidence>
<evidence type="ECO:0000313" key="19">
    <source>
        <dbReference type="Proteomes" id="UP000027586"/>
    </source>
</evidence>
<keyword evidence="6" id="KW-0227">DNA damage</keyword>
<comment type="subcellular location">
    <subcellularLocation>
        <location evidence="2">Chromosome</location>
        <location evidence="2">Telomere</location>
    </subcellularLocation>
    <subcellularLocation>
        <location evidence="1">Nucleus</location>
    </subcellularLocation>
</comment>
<protein>
    <recommendedName>
        <fullName evidence="4">ATP-dependent DNA helicase II subunit 1</fullName>
    </recommendedName>
    <alternativeName>
        <fullName evidence="15">ATP-dependent DNA helicase II subunit Ku70</fullName>
    </alternativeName>
</protein>
<keyword evidence="10" id="KW-0779">Telomere</keyword>
<evidence type="ECO:0000256" key="2">
    <source>
        <dbReference type="ARBA" id="ARBA00004574"/>
    </source>
</evidence>
<dbReference type="InterPro" id="IPR005161">
    <property type="entry name" value="Ku_N"/>
</dbReference>
<keyword evidence="12" id="KW-0233">DNA recombination</keyword>
<dbReference type="GO" id="GO:0006310">
    <property type="term" value="P:DNA recombination"/>
    <property type="evidence" value="ECO:0007669"/>
    <property type="project" value="UniProtKB-KW"/>
</dbReference>
<name>A0A068S816_9FUNG</name>
<dbReference type="Gene3D" id="4.10.970.10">
    <property type="entry name" value="Ku70, bridge and pillars"/>
    <property type="match status" value="1"/>
</dbReference>
<dbReference type="InterPro" id="IPR027388">
    <property type="entry name" value="Ku70_bridge/pillars_dom_sf"/>
</dbReference>
<evidence type="ECO:0000256" key="12">
    <source>
        <dbReference type="ARBA" id="ARBA00023172"/>
    </source>
</evidence>
<dbReference type="GO" id="GO:0003678">
    <property type="term" value="F:DNA helicase activity"/>
    <property type="evidence" value="ECO:0007669"/>
    <property type="project" value="InterPro"/>
</dbReference>
<feature type="compositionally biased region" description="Basic and acidic residues" evidence="16">
    <location>
        <begin position="556"/>
        <end position="568"/>
    </location>
</feature>
<keyword evidence="10" id="KW-0158">Chromosome</keyword>
<feature type="domain" description="Ku" evidence="17">
    <location>
        <begin position="316"/>
        <end position="462"/>
    </location>
</feature>
<dbReference type="Gene3D" id="3.40.50.410">
    <property type="entry name" value="von Willebrand factor, type A domain"/>
    <property type="match status" value="1"/>
</dbReference>
<dbReference type="GO" id="GO:0042162">
    <property type="term" value="F:telomeric DNA binding"/>
    <property type="evidence" value="ECO:0007669"/>
    <property type="project" value="InterPro"/>
</dbReference>
<dbReference type="InterPro" id="IPR014756">
    <property type="entry name" value="Ig_E-set"/>
</dbReference>
<dbReference type="Gene3D" id="2.40.290.10">
    <property type="match status" value="1"/>
</dbReference>
<dbReference type="SUPFAM" id="SSF53300">
    <property type="entry name" value="vWA-like"/>
    <property type="match status" value="1"/>
</dbReference>
<dbReference type="Gene3D" id="1.10.1600.10">
    <property type="match status" value="1"/>
</dbReference>
<evidence type="ECO:0000256" key="7">
    <source>
        <dbReference type="ARBA" id="ARBA00022801"/>
    </source>
</evidence>
<keyword evidence="5" id="KW-0547">Nucleotide-binding</keyword>
<dbReference type="GO" id="GO:0016787">
    <property type="term" value="F:hydrolase activity"/>
    <property type="evidence" value="ECO:0007669"/>
    <property type="project" value="UniProtKB-KW"/>
</dbReference>
<evidence type="ECO:0000256" key="9">
    <source>
        <dbReference type="ARBA" id="ARBA00022840"/>
    </source>
</evidence>
<comment type="caution">
    <text evidence="18">The sequence shown here is derived from an EMBL/GenBank/DDBJ whole genome shotgun (WGS) entry which is preliminary data.</text>
</comment>
<evidence type="ECO:0000256" key="3">
    <source>
        <dbReference type="ARBA" id="ARBA00005240"/>
    </source>
</evidence>
<evidence type="ECO:0000259" key="17">
    <source>
        <dbReference type="SMART" id="SM00559"/>
    </source>
</evidence>
<dbReference type="InterPro" id="IPR006165">
    <property type="entry name" value="Ku70"/>
</dbReference>
<feature type="region of interest" description="Disordered" evidence="16">
    <location>
        <begin position="556"/>
        <end position="581"/>
    </location>
</feature>
<evidence type="ECO:0000313" key="18">
    <source>
        <dbReference type="EMBL" id="CDH57952.1"/>
    </source>
</evidence>
<dbReference type="SUPFAM" id="SSF100939">
    <property type="entry name" value="SPOC domain-like"/>
    <property type="match status" value="1"/>
</dbReference>
<dbReference type="OrthoDB" id="3249161at2759"/>
<keyword evidence="7" id="KW-0378">Hydrolase</keyword>
<dbReference type="Pfam" id="PF02735">
    <property type="entry name" value="Ku"/>
    <property type="match status" value="1"/>
</dbReference>
<keyword evidence="11" id="KW-0238">DNA-binding</keyword>
<dbReference type="PANTHER" id="PTHR12604">
    <property type="entry name" value="KU AUTOANTIGEN DNA HELICASE"/>
    <property type="match status" value="1"/>
</dbReference>
<keyword evidence="8" id="KW-0347">Helicase</keyword>
<dbReference type="STRING" id="1263082.A0A068S816"/>
<dbReference type="InterPro" id="IPR006164">
    <property type="entry name" value="DNA_bd_Ku70/Ku80"/>
</dbReference>
<keyword evidence="13" id="KW-0234">DNA repair</keyword>
<dbReference type="EMBL" id="CBTN010000051">
    <property type="protein sequence ID" value="CDH57952.1"/>
    <property type="molecule type" value="Genomic_DNA"/>
</dbReference>
<evidence type="ECO:0000256" key="16">
    <source>
        <dbReference type="SAM" id="MobiDB-lite"/>
    </source>
</evidence>
<dbReference type="Gene3D" id="2.60.40.640">
    <property type="match status" value="1"/>
</dbReference>
<dbReference type="InterPro" id="IPR011021">
    <property type="entry name" value="Arrestin-like_N"/>
</dbReference>
<sequence>MSSSAHDPVSFDFNDDPTVTDEIVTSYDNRDQILFVVDCGPEMNKPEPNGRIPIKVAFDCIKSVTLSKIFAATSDRVGVLLYNTNMSNNPAGHEHIYILQGLDIPDAPRVKEAEKYSSEGDGDIQSTFGSTSSEYPFGNVFWTCSDMFNAGSISNQRGSRRVFLITNQDNPHPNQHNLRQAAIRRAKDFYDAGIRIELFGLDKGDHRFDQSLFYNEVLAQDEGVDTTQDEDVASQRVTGRGSNKVDELLDTVRRREPKKRTSFRVPLTIAPGIVIGVRGYNLIMPEKRSTPHKVTGAGERIEQVETQITYKCQDTQQVLLPTEIKSAFDYGGTQVVFSREEINKMRSVKGKGIEILGFRRKEKLNDILNISFPSFIYPDETQYEGSHRAFTALLRGLLEKDKIGVCTFTPRENANTSIALMYPQAETFDENGAQDRPPGIHIIPMPYADDIRDLPVTETPIATEEQVELATRAIFGGEHGGGMEIKQKYDPNMFEDPAMQLHCATLEALALDKPMVDHIVDTTKPNVDMINKTIGQGLKELRERLAADVGISEEDLRGQKRQLSDSKPESSASRRRVDAASKSIEDHYRDHTLDKCTVVMLKEWLERNGVKPKRAKIDIIAQVCDVLDKPLQPASLLQLHRLQMPKDDATIEFKIDPYFTGIMHGFPDDESEGCVLKGTCVLHVHRPVKVRRFIVWFEGRTKVNLRGQSAIGVSSTEMTEARTLCYKSQHFMGDNGEITHLQPGHYEYPFSFDLPATLPASFRGKYGCIRYRLQSTLFRTMFSTDIHHSREIVLRRCLIDENLTSAAAADLTDTVHGENQMEQLRYSATSTTMAYREGGIVKLNLNMHLGRPDTQSVRSVTCALREVIRYRTTGERSITCQSAYKTEELFPLGWSTFYPSQSPDYDPASDHDYNAVFRLCPRVHADTETRLVEVKHHIIINMMVEERRPDPAAHAHQQQMEEIMHQLLPTPPTSRPSTPKPSLSRSSSSSSISSIFSLKRDPSSRRSSISHESQGQQHLTLCTLEIPIMVTSREHIWDGAMPSPPAYNTTEAPPSYFQTIEQLPAVPTYPESITAN</sequence>